<feature type="compositionally biased region" description="Acidic residues" evidence="8">
    <location>
        <begin position="680"/>
        <end position="692"/>
    </location>
</feature>
<dbReference type="Gene3D" id="3.40.50.300">
    <property type="entry name" value="P-loop containing nucleotide triphosphate hydrolases"/>
    <property type="match status" value="1"/>
</dbReference>
<dbReference type="GO" id="GO:0007154">
    <property type="term" value="P:cell communication"/>
    <property type="evidence" value="ECO:0007669"/>
    <property type="project" value="InterPro"/>
</dbReference>
<dbReference type="GO" id="GO:0005524">
    <property type="term" value="F:ATP binding"/>
    <property type="evidence" value="ECO:0007669"/>
    <property type="project" value="InterPro"/>
</dbReference>
<evidence type="ECO:0000259" key="10">
    <source>
        <dbReference type="PROSITE" id="PS50893"/>
    </source>
</evidence>
<organism evidence="11 12">
    <name type="scientific">Symbiodinium natans</name>
    <dbReference type="NCBI Taxonomy" id="878477"/>
    <lineage>
        <taxon>Eukaryota</taxon>
        <taxon>Sar</taxon>
        <taxon>Alveolata</taxon>
        <taxon>Dinophyceae</taxon>
        <taxon>Suessiales</taxon>
        <taxon>Symbiodiniaceae</taxon>
        <taxon>Symbiodinium</taxon>
    </lineage>
</organism>
<dbReference type="SUPFAM" id="SSF52540">
    <property type="entry name" value="P-loop containing nucleoside triphosphate hydrolases"/>
    <property type="match status" value="1"/>
</dbReference>
<feature type="transmembrane region" description="Helical" evidence="9">
    <location>
        <begin position="207"/>
        <end position="228"/>
    </location>
</feature>
<evidence type="ECO:0000256" key="8">
    <source>
        <dbReference type="SAM" id="MobiDB-lite"/>
    </source>
</evidence>
<comment type="caution">
    <text evidence="11">The sequence shown here is derived from an EMBL/GenBank/DDBJ whole genome shotgun (WGS) entry which is preliminary data.</text>
</comment>
<dbReference type="SUPFAM" id="SSF90123">
    <property type="entry name" value="ABC transporter transmembrane region"/>
    <property type="match status" value="1"/>
</dbReference>
<feature type="domain" description="ABC transporter" evidence="10">
    <location>
        <begin position="549"/>
        <end position="818"/>
    </location>
</feature>
<feature type="region of interest" description="Disordered" evidence="8">
    <location>
        <begin position="671"/>
        <end position="698"/>
    </location>
</feature>
<dbReference type="PROSITE" id="PS50893">
    <property type="entry name" value="ABC_TRANSPORTER_2"/>
    <property type="match status" value="1"/>
</dbReference>
<evidence type="ECO:0000256" key="4">
    <source>
        <dbReference type="ARBA" id="ARBA00022737"/>
    </source>
</evidence>
<feature type="compositionally biased region" description="Polar residues" evidence="8">
    <location>
        <begin position="11"/>
        <end position="29"/>
    </location>
</feature>
<feature type="transmembrane region" description="Helical" evidence="9">
    <location>
        <begin position="240"/>
        <end position="259"/>
    </location>
</feature>
<evidence type="ECO:0000256" key="7">
    <source>
        <dbReference type="ARBA" id="ARBA00023136"/>
    </source>
</evidence>
<evidence type="ECO:0000256" key="3">
    <source>
        <dbReference type="ARBA" id="ARBA00022729"/>
    </source>
</evidence>
<keyword evidence="4" id="KW-0677">Repeat</keyword>
<dbReference type="SUPFAM" id="SSF141072">
    <property type="entry name" value="CalX-like"/>
    <property type="match status" value="1"/>
</dbReference>
<dbReference type="InterPro" id="IPR027417">
    <property type="entry name" value="P-loop_NTPase"/>
</dbReference>
<comment type="subcellular location">
    <subcellularLocation>
        <location evidence="1">Membrane</location>
        <topology evidence="1">Multi-pass membrane protein</topology>
    </subcellularLocation>
</comment>
<dbReference type="PANTHER" id="PTHR24221">
    <property type="entry name" value="ATP-BINDING CASSETTE SUB-FAMILY B"/>
    <property type="match status" value="1"/>
</dbReference>
<keyword evidence="3" id="KW-0732">Signal</keyword>
<evidence type="ECO:0000256" key="9">
    <source>
        <dbReference type="SAM" id="Phobius"/>
    </source>
</evidence>
<dbReference type="InterPro" id="IPR036640">
    <property type="entry name" value="ABC1_TM_sf"/>
</dbReference>
<dbReference type="Gene3D" id="2.60.40.2030">
    <property type="match status" value="1"/>
</dbReference>
<dbReference type="InterPro" id="IPR038081">
    <property type="entry name" value="CalX-like_sf"/>
</dbReference>
<dbReference type="Pfam" id="PF03160">
    <property type="entry name" value="Calx-beta"/>
    <property type="match status" value="1"/>
</dbReference>
<sequence length="822" mass="93855">MYVSCCDPYQPLQSESSRQLQGGITSGSSGRLKRTRTDADIVQFTTAIYYVEEDEGRLTVDIMRLGSMKGAIKVRFATEDGSAKAGLSYEETFGEVLFEDQEYRKSIDINTIASAYWTATMEFKVRLLDPEGCNLGNHLHTCRVKIIDTGTFPSVKYEDQLRLGHDGLDQISPSGLFWEYWKLCFYQVPGIAVRTVFMLIFDQLKNVYRYFILCLNIYLVDVLFNMEASEDRLWMSTRLRTAYAVAISYVAPMLVLHAWDLIKANMDVQGHLRLYLQASLFRRYLNYSEESRVSVPPADMQHALSLGSKSAAEGYTKVMDLFQKFGQLAVFTYFTLRENPDAIYLILAMPSLMAIFLAFKACMPLDREGRKDIEASVLSLAAEVCQRYRLIADYFQRPQMNEIFARQTNELRREYIPENIEGVNNEYFPKWLGPVFVAAYIALDAQNVFDATISLGTFLATISVMKDISSEFADAYTLILDLAGTFGSIQYLTTYFNKETDLLTWKGVNRTRRELTRQARDKAFAKAETPADGIEDRSAVLYKTDLIPIQLSNMCYGWIRHEPIFENVNVSVDQGKLVAVMGSHGSGKATLLKLLGHMVFPTDGAIFIPSHLRILHVTQEAFILNLSAWQNLIFGCPNPHTVDPRRVRRICERLKMKVTLELIKDDLEKQEKLRGSPSNADEEDSEEEEEGEKDFRGAGSAWQESLTYSEKVKLHLARALIMNPEVLVLQRPLHHYDKKTGELVLDLLKENVQSRGLELPEKNRVHRRPRTCFFTVEAETDAHRADVVWYIDRSTVRNYDDPGTVTSEFFKAKTLGSFHMND</sequence>
<evidence type="ECO:0000256" key="1">
    <source>
        <dbReference type="ARBA" id="ARBA00004141"/>
    </source>
</evidence>
<keyword evidence="6 9" id="KW-1133">Transmembrane helix</keyword>
<dbReference type="InterPro" id="IPR003644">
    <property type="entry name" value="Calx_beta"/>
</dbReference>
<accession>A0A812GLF1</accession>
<protein>
    <submittedName>
        <fullName evidence="11">LolD protein</fullName>
    </submittedName>
</protein>
<dbReference type="Proteomes" id="UP000604046">
    <property type="component" value="Unassembled WGS sequence"/>
</dbReference>
<keyword evidence="2 9" id="KW-0812">Transmembrane</keyword>
<dbReference type="EMBL" id="CAJNDS010000024">
    <property type="protein sequence ID" value="CAE6921301.1"/>
    <property type="molecule type" value="Genomic_DNA"/>
</dbReference>
<dbReference type="GO" id="GO:0034040">
    <property type="term" value="F:ATPase-coupled lipid transmembrane transporter activity"/>
    <property type="evidence" value="ECO:0007669"/>
    <property type="project" value="TreeGrafter"/>
</dbReference>
<dbReference type="GO" id="GO:0016887">
    <property type="term" value="F:ATP hydrolysis activity"/>
    <property type="evidence" value="ECO:0007669"/>
    <property type="project" value="InterPro"/>
</dbReference>
<keyword evidence="5" id="KW-0106">Calcium</keyword>
<dbReference type="Gene3D" id="1.20.1560.10">
    <property type="entry name" value="ABC transporter type 1, transmembrane domain"/>
    <property type="match status" value="1"/>
</dbReference>
<evidence type="ECO:0000313" key="12">
    <source>
        <dbReference type="Proteomes" id="UP000604046"/>
    </source>
</evidence>
<gene>
    <name evidence="11" type="primary">lolD</name>
    <name evidence="11" type="ORF">SNAT2548_LOCUS468</name>
</gene>
<proteinExistence type="predicted"/>
<dbReference type="Pfam" id="PF00005">
    <property type="entry name" value="ABC_tran"/>
    <property type="match status" value="1"/>
</dbReference>
<dbReference type="InterPro" id="IPR039421">
    <property type="entry name" value="Type_1_exporter"/>
</dbReference>
<feature type="transmembrane region" description="Helical" evidence="9">
    <location>
        <begin position="342"/>
        <end position="362"/>
    </location>
</feature>
<dbReference type="InterPro" id="IPR003439">
    <property type="entry name" value="ABC_transporter-like_ATP-bd"/>
</dbReference>
<dbReference type="PANTHER" id="PTHR24221:SF654">
    <property type="entry name" value="ATP-BINDING CASSETTE SUB-FAMILY B MEMBER 6"/>
    <property type="match status" value="1"/>
</dbReference>
<keyword evidence="7 9" id="KW-0472">Membrane</keyword>
<evidence type="ECO:0000256" key="2">
    <source>
        <dbReference type="ARBA" id="ARBA00022692"/>
    </source>
</evidence>
<evidence type="ECO:0000313" key="11">
    <source>
        <dbReference type="EMBL" id="CAE6921301.1"/>
    </source>
</evidence>
<dbReference type="OrthoDB" id="6593433at2759"/>
<evidence type="ECO:0000256" key="6">
    <source>
        <dbReference type="ARBA" id="ARBA00022989"/>
    </source>
</evidence>
<dbReference type="AlphaFoldDB" id="A0A812GLF1"/>
<dbReference type="GO" id="GO:0016020">
    <property type="term" value="C:membrane"/>
    <property type="evidence" value="ECO:0007669"/>
    <property type="project" value="UniProtKB-SubCell"/>
</dbReference>
<reference evidence="11" key="1">
    <citation type="submission" date="2021-02" db="EMBL/GenBank/DDBJ databases">
        <authorList>
            <person name="Dougan E. K."/>
            <person name="Rhodes N."/>
            <person name="Thang M."/>
            <person name="Chan C."/>
        </authorList>
    </citation>
    <scope>NUCLEOTIDE SEQUENCE</scope>
</reference>
<name>A0A812GLF1_9DINO</name>
<keyword evidence="12" id="KW-1185">Reference proteome</keyword>
<dbReference type="SMART" id="SM00237">
    <property type="entry name" value="Calx_beta"/>
    <property type="match status" value="1"/>
</dbReference>
<evidence type="ECO:0000256" key="5">
    <source>
        <dbReference type="ARBA" id="ARBA00022837"/>
    </source>
</evidence>
<feature type="region of interest" description="Disordered" evidence="8">
    <location>
        <begin position="1"/>
        <end position="31"/>
    </location>
</feature>